<dbReference type="AlphaFoldDB" id="A0A2G5VWH3"/>
<keyword evidence="2" id="KW-1185">Reference proteome</keyword>
<comment type="caution">
    <text evidence="1">The sequence shown here is derived from an EMBL/GenBank/DDBJ whole genome shotgun (WGS) entry which is preliminary data.</text>
</comment>
<organism evidence="1 2">
    <name type="scientific">Caenorhabditis nigoni</name>
    <dbReference type="NCBI Taxonomy" id="1611254"/>
    <lineage>
        <taxon>Eukaryota</taxon>
        <taxon>Metazoa</taxon>
        <taxon>Ecdysozoa</taxon>
        <taxon>Nematoda</taxon>
        <taxon>Chromadorea</taxon>
        <taxon>Rhabditida</taxon>
        <taxon>Rhabditina</taxon>
        <taxon>Rhabditomorpha</taxon>
        <taxon>Rhabditoidea</taxon>
        <taxon>Rhabditidae</taxon>
        <taxon>Peloderinae</taxon>
        <taxon>Caenorhabditis</taxon>
    </lineage>
</organism>
<sequence length="75" mass="8847">MTLAAQWKAFEHKILKNSLEKHCYEELVKSHPLKDRLTRRREFMRPSLAMQVKRAFAASNEATRFIKYLPALGED</sequence>
<evidence type="ECO:0000313" key="1">
    <source>
        <dbReference type="EMBL" id="PIC55896.1"/>
    </source>
</evidence>
<gene>
    <name evidence="1" type="primary">Cnig_chr_I.g987</name>
    <name evidence="1" type="ORF">B9Z55_000987</name>
</gene>
<accession>A0A2G5VWH3</accession>
<proteinExistence type="predicted"/>
<evidence type="ECO:0000313" key="2">
    <source>
        <dbReference type="Proteomes" id="UP000230233"/>
    </source>
</evidence>
<dbReference type="STRING" id="1611254.A0A2G5VWH3"/>
<reference evidence="2" key="1">
    <citation type="submission" date="2017-10" db="EMBL/GenBank/DDBJ databases">
        <title>Rapid genome shrinkage in a self-fertile nematode reveals novel sperm competition proteins.</title>
        <authorList>
            <person name="Yin D."/>
            <person name="Schwarz E.M."/>
            <person name="Thomas C.G."/>
            <person name="Felde R.L."/>
            <person name="Korf I.F."/>
            <person name="Cutter A.D."/>
            <person name="Schartner C.M."/>
            <person name="Ralston E.J."/>
            <person name="Meyer B.J."/>
            <person name="Haag E.S."/>
        </authorList>
    </citation>
    <scope>NUCLEOTIDE SEQUENCE [LARGE SCALE GENOMIC DNA]</scope>
    <source>
        <strain evidence="2">JU1422</strain>
    </source>
</reference>
<protein>
    <submittedName>
        <fullName evidence="1">Uncharacterized protein</fullName>
    </submittedName>
</protein>
<name>A0A2G5VWH3_9PELO</name>
<dbReference type="EMBL" id="PDUG01000001">
    <property type="protein sequence ID" value="PIC55896.1"/>
    <property type="molecule type" value="Genomic_DNA"/>
</dbReference>
<dbReference type="Proteomes" id="UP000230233">
    <property type="component" value="Chromosome I"/>
</dbReference>